<gene>
    <name evidence="2" type="ORF">MHPYR_300051</name>
    <name evidence="3" type="ORF">MHPYR_320027</name>
</gene>
<evidence type="ECO:0000313" key="3">
    <source>
        <dbReference type="EMBL" id="SBS76449.1"/>
    </source>
</evidence>
<proteinExistence type="predicted"/>
<feature type="region of interest" description="Disordered" evidence="1">
    <location>
        <begin position="308"/>
        <end position="366"/>
    </location>
</feature>
<dbReference type="EMBL" id="FLQS01000024">
    <property type="protein sequence ID" value="SBS76296.1"/>
    <property type="molecule type" value="Genomic_DNA"/>
</dbReference>
<sequence>MQRAVRSSVTAGVALLGVGVIAASPIAPPVPDIHLPAIHVDATTLAAAVSPIDTYKQVFETAAANFQALVDSADPGVVLKQIAANQVASLTGLGTALGTAGSELFTALTTTSPELVKTVFTSLAAGNVEAATNALLLAPLVLAQPIINLLPAIQQFVTQPVQNLINVAHIFNDPVYDSMVAVGLLGPVINALGATGTAMQNVIDAARAGDPQQVVNALLTGPATIINGVLNGGYGPDLGGLIPGGLTVIAGGLFTKSGLVFDPNTGAITINVGGPIDTLQTLAKQIANALKPPAAVSAAAVHTKALTPKADEDTAATPSATPKAAAKPVRHAPAATSTAKGGNDKGNSATGPKHPHKAEGRGHSAR</sequence>
<feature type="compositionally biased region" description="Polar residues" evidence="1">
    <location>
        <begin position="336"/>
        <end position="350"/>
    </location>
</feature>
<evidence type="ECO:0008006" key="4">
    <source>
        <dbReference type="Google" id="ProtNLM"/>
    </source>
</evidence>
<dbReference type="EMBL" id="FLQS01000026">
    <property type="protein sequence ID" value="SBS76449.1"/>
    <property type="molecule type" value="Genomic_DNA"/>
</dbReference>
<dbReference type="AlphaFoldDB" id="A0A1Y5PGL0"/>
<reference evidence="3" key="1">
    <citation type="submission" date="2016-03" db="EMBL/GenBank/DDBJ databases">
        <authorList>
            <person name="Ploux O."/>
        </authorList>
    </citation>
    <scope>NUCLEOTIDE SEQUENCE</scope>
    <source>
        <strain evidence="3">UC10</strain>
    </source>
</reference>
<organism evidence="3">
    <name type="scientific">uncultured Mycobacterium sp</name>
    <dbReference type="NCBI Taxonomy" id="171292"/>
    <lineage>
        <taxon>Bacteria</taxon>
        <taxon>Bacillati</taxon>
        <taxon>Actinomycetota</taxon>
        <taxon>Actinomycetes</taxon>
        <taxon>Mycobacteriales</taxon>
        <taxon>Mycobacteriaceae</taxon>
        <taxon>Mycobacterium</taxon>
        <taxon>environmental samples</taxon>
    </lineage>
</organism>
<feature type="compositionally biased region" description="Basic and acidic residues" evidence="1">
    <location>
        <begin position="357"/>
        <end position="366"/>
    </location>
</feature>
<name>A0A1Y5PGL0_9MYCO</name>
<feature type="compositionally biased region" description="Low complexity" evidence="1">
    <location>
        <begin position="315"/>
        <end position="335"/>
    </location>
</feature>
<evidence type="ECO:0000313" key="2">
    <source>
        <dbReference type="EMBL" id="SBS76296.1"/>
    </source>
</evidence>
<protein>
    <recommendedName>
        <fullName evidence="4">PE-PGRS family protein</fullName>
    </recommendedName>
</protein>
<accession>A0A1Y5PGL0</accession>
<evidence type="ECO:0000256" key="1">
    <source>
        <dbReference type="SAM" id="MobiDB-lite"/>
    </source>
</evidence>